<evidence type="ECO:0000313" key="6">
    <source>
        <dbReference type="Proteomes" id="UP000298277"/>
    </source>
</evidence>
<dbReference type="InterPro" id="IPR051099">
    <property type="entry name" value="AGR/TXD"/>
</dbReference>
<dbReference type="SMART" id="SM00028">
    <property type="entry name" value="TPR"/>
    <property type="match status" value="3"/>
</dbReference>
<gene>
    <name evidence="5" type="ORF">EHQ17_08535</name>
</gene>
<feature type="domain" description="Thioredoxin" evidence="4">
    <location>
        <begin position="5"/>
        <end position="145"/>
    </location>
</feature>
<dbReference type="InterPro" id="IPR036249">
    <property type="entry name" value="Thioredoxin-like_sf"/>
</dbReference>
<proteinExistence type="predicted"/>
<dbReference type="InterPro" id="IPR019734">
    <property type="entry name" value="TPR_rpt"/>
</dbReference>
<dbReference type="OrthoDB" id="9811036at2"/>
<dbReference type="SUPFAM" id="SSF52833">
    <property type="entry name" value="Thioredoxin-like"/>
    <property type="match status" value="1"/>
</dbReference>
<evidence type="ECO:0000313" key="5">
    <source>
        <dbReference type="EMBL" id="TGK34464.1"/>
    </source>
</evidence>
<dbReference type="Proteomes" id="UP000298277">
    <property type="component" value="Unassembled WGS sequence"/>
</dbReference>
<dbReference type="PROSITE" id="PS51352">
    <property type="entry name" value="THIOREDOXIN_2"/>
    <property type="match status" value="1"/>
</dbReference>
<organism evidence="5 6">
    <name type="scientific">Leptospira gomenensis</name>
    <dbReference type="NCBI Taxonomy" id="2484974"/>
    <lineage>
        <taxon>Bacteria</taxon>
        <taxon>Pseudomonadati</taxon>
        <taxon>Spirochaetota</taxon>
        <taxon>Spirochaetia</taxon>
        <taxon>Leptospirales</taxon>
        <taxon>Leptospiraceae</taxon>
        <taxon>Leptospira</taxon>
    </lineage>
</organism>
<name>A0A5F1YZK2_9LEPT</name>
<dbReference type="InterPro" id="IPR011990">
    <property type="entry name" value="TPR-like_helical_dom_sf"/>
</dbReference>
<keyword evidence="1" id="KW-0732">Signal</keyword>
<dbReference type="SUPFAM" id="SSF48452">
    <property type="entry name" value="TPR-like"/>
    <property type="match status" value="1"/>
</dbReference>
<accession>A0A5F1YZK2</accession>
<keyword evidence="6" id="KW-1185">Reference proteome</keyword>
<dbReference type="Pfam" id="PF13432">
    <property type="entry name" value="TPR_16"/>
    <property type="match status" value="1"/>
</dbReference>
<dbReference type="AlphaFoldDB" id="A0A5F1YZK2"/>
<dbReference type="InterPro" id="IPR013766">
    <property type="entry name" value="Thioredoxin_domain"/>
</dbReference>
<sequence>MKNFVFAFVSILCFSHADLSAEIRWEKSVKIAFEKAKADGKPIFIDVYADWCAYCKTLKNEIYPAKEVQNELSKFVTLSLDGDAFPNLKRKYGIKGYPSILFLDKNGSLIDKITGMPDTKMILRSIRNAYTRRNLEKEYLEALNKDPNGTKSNFQAGVYYFEAREYSKSVNYFRKVIESNDPKNADKKHDALYNLGISHLESGNFKAAVETFGSYLEKYPNGDVASVLFYRANAYEELGRKEEAKNDFRKTLELTSDPEEKKDLQLRIDALN</sequence>
<dbReference type="CDD" id="cd02947">
    <property type="entry name" value="TRX_family"/>
    <property type="match status" value="1"/>
</dbReference>
<evidence type="ECO:0000256" key="3">
    <source>
        <dbReference type="PROSITE-ProRule" id="PRU00339"/>
    </source>
</evidence>
<feature type="repeat" description="TPR" evidence="3">
    <location>
        <begin position="189"/>
        <end position="222"/>
    </location>
</feature>
<comment type="caution">
    <text evidence="5">The sequence shown here is derived from an EMBL/GenBank/DDBJ whole genome shotgun (WGS) entry which is preliminary data.</text>
</comment>
<dbReference type="EMBL" id="RQFA01000037">
    <property type="protein sequence ID" value="TGK34464.1"/>
    <property type="molecule type" value="Genomic_DNA"/>
</dbReference>
<evidence type="ECO:0000259" key="4">
    <source>
        <dbReference type="PROSITE" id="PS51352"/>
    </source>
</evidence>
<dbReference type="PROSITE" id="PS50005">
    <property type="entry name" value="TPR"/>
    <property type="match status" value="3"/>
</dbReference>
<feature type="repeat" description="TPR" evidence="3">
    <location>
        <begin position="150"/>
        <end position="183"/>
    </location>
</feature>
<dbReference type="InterPro" id="IPR017937">
    <property type="entry name" value="Thioredoxin_CS"/>
</dbReference>
<dbReference type="Gene3D" id="1.25.40.10">
    <property type="entry name" value="Tetratricopeptide repeat domain"/>
    <property type="match status" value="2"/>
</dbReference>
<dbReference type="PROSITE" id="PS00194">
    <property type="entry name" value="THIOREDOXIN_1"/>
    <property type="match status" value="1"/>
</dbReference>
<evidence type="ECO:0000256" key="2">
    <source>
        <dbReference type="ARBA" id="ARBA00023284"/>
    </source>
</evidence>
<dbReference type="RefSeq" id="WP_135591054.1">
    <property type="nucleotide sequence ID" value="NZ_RQEZ01000098.1"/>
</dbReference>
<dbReference type="Pfam" id="PF00085">
    <property type="entry name" value="Thioredoxin"/>
    <property type="match status" value="1"/>
</dbReference>
<feature type="repeat" description="TPR" evidence="3">
    <location>
        <begin position="225"/>
        <end position="258"/>
    </location>
</feature>
<reference evidence="5" key="1">
    <citation type="journal article" date="2019" name="PLoS Negl. Trop. Dis.">
        <title>Revisiting the worldwide diversity of Leptospira species in the environment.</title>
        <authorList>
            <person name="Vincent A.T."/>
            <person name="Schiettekatte O."/>
            <person name="Bourhy P."/>
            <person name="Veyrier F.J."/>
            <person name="Picardeau M."/>
        </authorList>
    </citation>
    <scope>NUCLEOTIDE SEQUENCE [LARGE SCALE GENOMIC DNA]</scope>
    <source>
        <strain evidence="5">201800299</strain>
    </source>
</reference>
<keyword evidence="3" id="KW-0802">TPR repeat</keyword>
<evidence type="ECO:0000256" key="1">
    <source>
        <dbReference type="ARBA" id="ARBA00022729"/>
    </source>
</evidence>
<dbReference type="PANTHER" id="PTHR15337">
    <property type="entry name" value="ANTERIOR GRADIENT PROTEIN-RELATED"/>
    <property type="match status" value="1"/>
</dbReference>
<keyword evidence="2" id="KW-0676">Redox-active center</keyword>
<dbReference type="Gene3D" id="3.40.30.10">
    <property type="entry name" value="Glutaredoxin"/>
    <property type="match status" value="1"/>
</dbReference>
<dbReference type="PANTHER" id="PTHR15337:SF11">
    <property type="entry name" value="THIOREDOXIN DOMAIN-CONTAINING PROTEIN"/>
    <property type="match status" value="1"/>
</dbReference>
<protein>
    <submittedName>
        <fullName evidence="5">Tetratricopeptide repeat protein</fullName>
    </submittedName>
</protein>
<dbReference type="GO" id="GO:0006950">
    <property type="term" value="P:response to stress"/>
    <property type="evidence" value="ECO:0007669"/>
    <property type="project" value="UniProtKB-ARBA"/>
</dbReference>